<dbReference type="SMART" id="SM00382">
    <property type="entry name" value="AAA"/>
    <property type="match status" value="1"/>
</dbReference>
<dbReference type="Proteomes" id="UP001251528">
    <property type="component" value="Unassembled WGS sequence"/>
</dbReference>
<evidence type="ECO:0000256" key="3">
    <source>
        <dbReference type="SAM" id="MobiDB-lite"/>
    </source>
</evidence>
<comment type="caution">
    <text evidence="5">The sequence shown here is derived from an EMBL/GenBank/DDBJ whole genome shotgun (WGS) entry which is preliminary data.</text>
</comment>
<reference evidence="5" key="1">
    <citation type="submission" date="2023-06" db="EMBL/GenBank/DDBJ databases">
        <title>Conoideocrella luteorostrata (Hypocreales: Clavicipitaceae), a potential biocontrol fungus for elongate hemlock scale in United States Christmas tree production areas.</title>
        <authorList>
            <person name="Barrett H."/>
            <person name="Lovett B."/>
            <person name="Macias A.M."/>
            <person name="Stajich J.E."/>
            <person name="Kasson M.T."/>
        </authorList>
    </citation>
    <scope>NUCLEOTIDE SEQUENCE</scope>
    <source>
        <strain evidence="5">ARSEF 14590</strain>
    </source>
</reference>
<evidence type="ECO:0000313" key="5">
    <source>
        <dbReference type="EMBL" id="KAK2594863.1"/>
    </source>
</evidence>
<evidence type="ECO:0000256" key="2">
    <source>
        <dbReference type="ARBA" id="ARBA00022840"/>
    </source>
</evidence>
<dbReference type="InterPro" id="IPR054289">
    <property type="entry name" value="DUF7025"/>
</dbReference>
<protein>
    <recommendedName>
        <fullName evidence="4">AAA+ ATPase domain-containing protein</fullName>
    </recommendedName>
</protein>
<dbReference type="GO" id="GO:0016887">
    <property type="term" value="F:ATP hydrolysis activity"/>
    <property type="evidence" value="ECO:0007669"/>
    <property type="project" value="InterPro"/>
</dbReference>
<dbReference type="Pfam" id="PF23232">
    <property type="entry name" value="AAA_lid_13"/>
    <property type="match status" value="1"/>
</dbReference>
<evidence type="ECO:0000259" key="4">
    <source>
        <dbReference type="SMART" id="SM00382"/>
    </source>
</evidence>
<dbReference type="SUPFAM" id="SSF52540">
    <property type="entry name" value="P-loop containing nucleoside triphosphate hydrolases"/>
    <property type="match status" value="1"/>
</dbReference>
<dbReference type="InterPro" id="IPR003593">
    <property type="entry name" value="AAA+_ATPase"/>
</dbReference>
<feature type="domain" description="AAA+ ATPase" evidence="4">
    <location>
        <begin position="577"/>
        <end position="702"/>
    </location>
</feature>
<dbReference type="Gene3D" id="3.40.50.300">
    <property type="entry name" value="P-loop containing nucleotide triphosphate hydrolases"/>
    <property type="match status" value="1"/>
</dbReference>
<feature type="region of interest" description="Disordered" evidence="3">
    <location>
        <begin position="55"/>
        <end position="82"/>
    </location>
</feature>
<keyword evidence="1" id="KW-0547">Nucleotide-binding</keyword>
<name>A0AAJ0CKS0_9HYPO</name>
<dbReference type="Pfam" id="PF22942">
    <property type="entry name" value="DUF7025"/>
    <property type="match status" value="1"/>
</dbReference>
<dbReference type="InterPro" id="IPR027417">
    <property type="entry name" value="P-loop_NTPase"/>
</dbReference>
<dbReference type="PANTHER" id="PTHR46411">
    <property type="entry name" value="FAMILY ATPASE, PUTATIVE-RELATED"/>
    <property type="match status" value="1"/>
</dbReference>
<sequence>MPENERLIANSRRAPSRMGATSRHLPRHQFNHVRHGRDDSACSDELKIDSQTACENGIDGQSNDDEDLSDQQESVGLDSASEQQLNCPIRRRPHTMIDWRHEICTCLNESPSASDGDILNKLYDAFEELKEARLQELTESRSGPPRFQEIHRIVCADSSDGSSGLYEDTPWIVEAGPYLNHLRGSNAITNLEVFLERNKDISFIVYKDYECCERRHPSSARGRNESASGDVSSLLKRESVAIISPDLRDSFDKLASLAFKSIPYPKFEVDDEDSILFPYMWWFHSREKISDAKPQLDDDTRRHIDVFDRYIQDVLTSDWQKVDEMTARGKITAEYINYIYVPGQLVISKGPEGDMARLIGLELTSWLEPPYPHNRDFGSITAKTWSFDGNFQQTSVELKLASLPSLTEEFDVTELEVYPASFASPNTLKALQNRGEMFWKCRKKNYVFHTGLANGTIQNTTDLRFMIDMETYNKMHPKEPGPRRPNADELGAQTLRQDKPSLGDSFYLCLPTTIYGFNMQKKEWVNLEVHYLEDVQWNTEAFDLLVIESQTKALIKAVVMNQLGSHAGTDLIHGKGNGLFMLLHGSPGTGKTLTAESVAEIAKKPLYRVTCGDIGTKADDVEKYLETVLLLGKTWGCVVLLDEADVFLEQRSLLNLERNALVSVFLRVLEYYEGILILTSNRVGTFDEAFKSRIQLALRYKTLQKEQRLQIWKNFIRHLDSLQKLVLSEDNAVDQINKIGYGIRIDEIFAELDTLAEVNLNGREIRNAMSTARQLALFKKQPMGMTHLKDVIAEAQKFDDYLKELKDGFTQDEIQRAKRER</sequence>
<evidence type="ECO:0000313" key="6">
    <source>
        <dbReference type="Proteomes" id="UP001251528"/>
    </source>
</evidence>
<dbReference type="AlphaFoldDB" id="A0AAJ0CKS0"/>
<accession>A0AAJ0CKS0</accession>
<dbReference type="PANTHER" id="PTHR46411:SF2">
    <property type="entry name" value="AAA+ ATPASE DOMAIN-CONTAINING PROTEIN"/>
    <property type="match status" value="1"/>
</dbReference>
<organism evidence="5 6">
    <name type="scientific">Conoideocrella luteorostrata</name>
    <dbReference type="NCBI Taxonomy" id="1105319"/>
    <lineage>
        <taxon>Eukaryota</taxon>
        <taxon>Fungi</taxon>
        <taxon>Dikarya</taxon>
        <taxon>Ascomycota</taxon>
        <taxon>Pezizomycotina</taxon>
        <taxon>Sordariomycetes</taxon>
        <taxon>Hypocreomycetidae</taxon>
        <taxon>Hypocreales</taxon>
        <taxon>Clavicipitaceae</taxon>
        <taxon>Conoideocrella</taxon>
    </lineage>
</organism>
<dbReference type="EMBL" id="JASWJB010000152">
    <property type="protein sequence ID" value="KAK2594863.1"/>
    <property type="molecule type" value="Genomic_DNA"/>
</dbReference>
<gene>
    <name evidence="5" type="ORF">QQS21_007413</name>
</gene>
<evidence type="ECO:0000256" key="1">
    <source>
        <dbReference type="ARBA" id="ARBA00022741"/>
    </source>
</evidence>
<dbReference type="InterPro" id="IPR000641">
    <property type="entry name" value="CbxX/CfxQ"/>
</dbReference>
<dbReference type="InterPro" id="IPR003959">
    <property type="entry name" value="ATPase_AAA_core"/>
</dbReference>
<keyword evidence="2" id="KW-0067">ATP-binding</keyword>
<dbReference type="GO" id="GO:0005524">
    <property type="term" value="F:ATP binding"/>
    <property type="evidence" value="ECO:0007669"/>
    <property type="project" value="UniProtKB-KW"/>
</dbReference>
<dbReference type="CDD" id="cd19481">
    <property type="entry name" value="RecA-like_protease"/>
    <property type="match status" value="1"/>
</dbReference>
<proteinExistence type="predicted"/>
<dbReference type="Pfam" id="PF00004">
    <property type="entry name" value="AAA"/>
    <property type="match status" value="1"/>
</dbReference>
<feature type="region of interest" description="Disordered" evidence="3">
    <location>
        <begin position="1"/>
        <end position="27"/>
    </location>
</feature>
<dbReference type="InterPro" id="IPR056599">
    <property type="entry name" value="AAA_lid_fung"/>
</dbReference>
<keyword evidence="6" id="KW-1185">Reference proteome</keyword>
<dbReference type="PRINTS" id="PR00819">
    <property type="entry name" value="CBXCFQXSUPER"/>
</dbReference>